<sequence>MKSFAAVCLCALVCAGLFHSGASQARKKILRIGKKSFPNQDILPSSLTQQRLEEDKSLLKMIILSRLSQIYDDDAFVESPEFPSRRDFSLY</sequence>
<evidence type="ECO:0000256" key="1">
    <source>
        <dbReference type="SAM" id="SignalP"/>
    </source>
</evidence>
<protein>
    <submittedName>
        <fullName evidence="2">Uncharacterized protein</fullName>
    </submittedName>
</protein>
<feature type="signal peptide" evidence="1">
    <location>
        <begin position="1"/>
        <end position="25"/>
    </location>
</feature>
<keyword evidence="1" id="KW-0732">Signal</keyword>
<comment type="caution">
    <text evidence="2">The sequence shown here is derived from an EMBL/GenBank/DDBJ whole genome shotgun (WGS) entry which is preliminary data.</text>
</comment>
<keyword evidence="3" id="KW-1185">Reference proteome</keyword>
<dbReference type="EMBL" id="JAIZAY010000013">
    <property type="protein sequence ID" value="KAJ8030464.1"/>
    <property type="molecule type" value="Genomic_DNA"/>
</dbReference>
<reference evidence="2" key="1">
    <citation type="submission" date="2021-10" db="EMBL/GenBank/DDBJ databases">
        <title>Tropical sea cucumber genome reveals ecological adaptation and Cuvierian tubules defense mechanism.</title>
        <authorList>
            <person name="Chen T."/>
        </authorList>
    </citation>
    <scope>NUCLEOTIDE SEQUENCE</scope>
    <source>
        <strain evidence="2">Nanhai2018</strain>
        <tissue evidence="2">Muscle</tissue>
    </source>
</reference>
<gene>
    <name evidence="2" type="ORF">HOLleu_26899</name>
</gene>
<organism evidence="2 3">
    <name type="scientific">Holothuria leucospilota</name>
    <name type="common">Black long sea cucumber</name>
    <name type="synonym">Mertensiothuria leucospilota</name>
    <dbReference type="NCBI Taxonomy" id="206669"/>
    <lineage>
        <taxon>Eukaryota</taxon>
        <taxon>Metazoa</taxon>
        <taxon>Echinodermata</taxon>
        <taxon>Eleutherozoa</taxon>
        <taxon>Echinozoa</taxon>
        <taxon>Holothuroidea</taxon>
        <taxon>Aspidochirotacea</taxon>
        <taxon>Aspidochirotida</taxon>
        <taxon>Holothuriidae</taxon>
        <taxon>Holothuria</taxon>
    </lineage>
</organism>
<evidence type="ECO:0000313" key="2">
    <source>
        <dbReference type="EMBL" id="KAJ8030464.1"/>
    </source>
</evidence>
<proteinExistence type="predicted"/>
<name>A0A9Q1H1X0_HOLLE</name>
<accession>A0A9Q1H1X0</accession>
<evidence type="ECO:0000313" key="3">
    <source>
        <dbReference type="Proteomes" id="UP001152320"/>
    </source>
</evidence>
<dbReference type="Proteomes" id="UP001152320">
    <property type="component" value="Chromosome 13"/>
</dbReference>
<feature type="chain" id="PRO_5040416439" evidence="1">
    <location>
        <begin position="26"/>
        <end position="91"/>
    </location>
</feature>
<dbReference type="AlphaFoldDB" id="A0A9Q1H1X0"/>